<name>A0ABR1LAC2_9PEZI</name>
<feature type="transmembrane region" description="Helical" evidence="1">
    <location>
        <begin position="448"/>
        <end position="468"/>
    </location>
</feature>
<feature type="transmembrane region" description="Helical" evidence="1">
    <location>
        <begin position="480"/>
        <end position="501"/>
    </location>
</feature>
<dbReference type="Proteomes" id="UP001360953">
    <property type="component" value="Unassembled WGS sequence"/>
</dbReference>
<feature type="transmembrane region" description="Helical" evidence="1">
    <location>
        <begin position="106"/>
        <end position="128"/>
    </location>
</feature>
<feature type="transmembrane region" description="Helical" evidence="1">
    <location>
        <begin position="160"/>
        <end position="178"/>
    </location>
</feature>
<protein>
    <submittedName>
        <fullName evidence="2">Uncharacterized protein</fullName>
    </submittedName>
</protein>
<evidence type="ECO:0000313" key="2">
    <source>
        <dbReference type="EMBL" id="KAK7532193.1"/>
    </source>
</evidence>
<comment type="caution">
    <text evidence="2">The sequence shown here is derived from an EMBL/GenBank/DDBJ whole genome shotgun (WGS) entry which is preliminary data.</text>
</comment>
<keyword evidence="1" id="KW-0472">Membrane</keyword>
<accession>A0ABR1LAC2</accession>
<keyword evidence="3" id="KW-1185">Reference proteome</keyword>
<feature type="transmembrane region" description="Helical" evidence="1">
    <location>
        <begin position="416"/>
        <end position="436"/>
    </location>
</feature>
<sequence>MMTAAVSTAPQRDPPRAVHAALELGRPGVAPVKEHPHHERSFLLPAGFSSHPDLQLPPTMGLPVATVNSEAVDLDASSSIKPEEKSPVHRLTALRSSTSPAPEHDYLVGVRGCLVILSFLWVFLSVFAPTAVKDTDVTNGPYYQTILRKVLSVLFWNQSLIYSSIVLLSARTICVPFLKNPTRQVVASQLFRRGIRLWIPTTVSFGMAALILNQIGTAYIDDFRTRTGHTNVATPEDLPNFLNFFNSLFEIFWVVHDFAKQKASLAYPSQTLWIVSLVFLQSYTVYMSMICIPYTRNSWRVKAFVLYILTAWWVQSWAWYSATGLLLADVVINMDFKAKSRRGVKVTVPYVGSWRCPTWPIAAVIALAGFIMEYLWVAWRPSFANAEIRAHTGLYTTGGLNDGADLTQPQARDDNYLIIVAFMLMLETYEVVQNIFKQPVFMYLGRRSFSYFLVQSIIIYTAGIKLFLHLRHEKNWPTGASNILCLLVSLVTVIPGAEIFYRVVDLPAQVIAQLAWNFIIE</sequence>
<dbReference type="EMBL" id="JBBPEH010000011">
    <property type="protein sequence ID" value="KAK7532193.1"/>
    <property type="molecule type" value="Genomic_DNA"/>
</dbReference>
<proteinExistence type="predicted"/>
<feature type="transmembrane region" description="Helical" evidence="1">
    <location>
        <begin position="271"/>
        <end position="295"/>
    </location>
</feature>
<keyword evidence="1" id="KW-0812">Transmembrane</keyword>
<dbReference type="GeneID" id="92037195"/>
<reference evidence="2 3" key="1">
    <citation type="submission" date="2024-04" db="EMBL/GenBank/DDBJ databases">
        <title>Phyllosticta paracitricarpa is synonymous to the EU quarantine fungus P. citricarpa based on phylogenomic analyses.</title>
        <authorList>
            <consortium name="Lawrence Berkeley National Laboratory"/>
            <person name="Van ingen-buijs V.A."/>
            <person name="Van westerhoven A.C."/>
            <person name="Haridas S."/>
            <person name="Skiadas P."/>
            <person name="Martin F."/>
            <person name="Groenewald J.Z."/>
            <person name="Crous P.W."/>
            <person name="Seidl M.F."/>
        </authorList>
    </citation>
    <scope>NUCLEOTIDE SEQUENCE [LARGE SCALE GENOMIC DNA]</scope>
    <source>
        <strain evidence="2 3">CPC 17464</strain>
    </source>
</reference>
<feature type="transmembrane region" description="Helical" evidence="1">
    <location>
        <begin position="357"/>
        <end position="377"/>
    </location>
</feature>
<evidence type="ECO:0000256" key="1">
    <source>
        <dbReference type="SAM" id="Phobius"/>
    </source>
</evidence>
<feature type="transmembrane region" description="Helical" evidence="1">
    <location>
        <begin position="198"/>
        <end position="220"/>
    </location>
</feature>
<dbReference type="RefSeq" id="XP_066651861.1">
    <property type="nucleotide sequence ID" value="XM_066804289.1"/>
</dbReference>
<organism evidence="2 3">
    <name type="scientific">Phyllosticta citribraziliensis</name>
    <dbReference type="NCBI Taxonomy" id="989973"/>
    <lineage>
        <taxon>Eukaryota</taxon>
        <taxon>Fungi</taxon>
        <taxon>Dikarya</taxon>
        <taxon>Ascomycota</taxon>
        <taxon>Pezizomycotina</taxon>
        <taxon>Dothideomycetes</taxon>
        <taxon>Dothideomycetes incertae sedis</taxon>
        <taxon>Botryosphaeriales</taxon>
        <taxon>Phyllostictaceae</taxon>
        <taxon>Phyllosticta</taxon>
    </lineage>
</organism>
<keyword evidence="1" id="KW-1133">Transmembrane helix</keyword>
<gene>
    <name evidence="2" type="ORF">J3D65DRAFT_96739</name>
</gene>
<evidence type="ECO:0000313" key="3">
    <source>
        <dbReference type="Proteomes" id="UP001360953"/>
    </source>
</evidence>